<name>A0A6L6GD64_9GAMM</name>
<dbReference type="Proteomes" id="UP000473854">
    <property type="component" value="Unassembled WGS sequence"/>
</dbReference>
<comment type="caution">
    <text evidence="7">The sequence shown here is derived from an EMBL/GenBank/DDBJ whole genome shotgun (WGS) entry which is preliminary data.</text>
</comment>
<dbReference type="InterPro" id="IPR051052">
    <property type="entry name" value="Diverse_substrate_MTase"/>
</dbReference>
<dbReference type="EMBL" id="JAXHPO010000009">
    <property type="protein sequence ID" value="MDY6549770.1"/>
    <property type="molecule type" value="Genomic_DNA"/>
</dbReference>
<keyword evidence="3 7" id="KW-0808">Transferase</keyword>
<evidence type="ECO:0000313" key="5">
    <source>
        <dbReference type="EMBL" id="MDY6485968.1"/>
    </source>
</evidence>
<dbReference type="Proteomes" id="UP001284094">
    <property type="component" value="Unassembled WGS sequence"/>
</dbReference>
<dbReference type="AlphaFoldDB" id="A0A6L6GD64"/>
<reference evidence="6 10" key="4">
    <citation type="journal article" date="2024" name="Syst. Appl. Microbiol.">
        <title>Evidence for the occurrence of Acinetobacter faecalis in cattle feces and its emended description.</title>
        <authorList>
            <person name="Kyselkova M."/>
            <person name="Xanthopoulou K."/>
            <person name="Shestivska V."/>
            <person name="Spanelova P."/>
            <person name="Maixnerova M."/>
            <person name="Higgins P.G."/>
            <person name="Nemec A."/>
        </authorList>
    </citation>
    <scope>NUCLEOTIDE SEQUENCE [LARGE SCALE GENOMIC DNA]</scope>
    <source>
        <strain evidence="6 10">ANC 7225</strain>
    </source>
</reference>
<dbReference type="GO" id="GO:0008757">
    <property type="term" value="F:S-adenosylmethionine-dependent methyltransferase activity"/>
    <property type="evidence" value="ECO:0007669"/>
    <property type="project" value="InterPro"/>
</dbReference>
<accession>A0A6L6GD64</accession>
<proteinExistence type="inferred from homology"/>
<evidence type="ECO:0000313" key="8">
    <source>
        <dbReference type="Proteomes" id="UP000473854"/>
    </source>
</evidence>
<dbReference type="EMBL" id="WLYL01000005">
    <property type="protein sequence ID" value="MTD10415.1"/>
    <property type="molecule type" value="Genomic_DNA"/>
</dbReference>
<reference evidence="5 9" key="2">
    <citation type="submission" date="2023-11" db="EMBL/GenBank/DDBJ databases">
        <title>The common occurrence of Acinetobacte faecalis in cattle feces and its emended description.</title>
        <authorList>
            <person name="Kyselkova M."/>
            <person name="Xanthopoulou K."/>
            <person name="Shestivska V."/>
            <person name="Spanelova P."/>
            <person name="Maixnerova M."/>
            <person name="Higgins P.G."/>
            <person name="Nemec A."/>
        </authorList>
    </citation>
    <scope>NUCLEOTIDE SEQUENCE [LARGE SCALE GENOMIC DNA]</scope>
    <source>
        <strain evidence="5 9">ANC 7483</strain>
    </source>
</reference>
<dbReference type="CDD" id="cd02440">
    <property type="entry name" value="AdoMet_MTases"/>
    <property type="match status" value="1"/>
</dbReference>
<evidence type="ECO:0000256" key="3">
    <source>
        <dbReference type="ARBA" id="ARBA00022679"/>
    </source>
</evidence>
<keyword evidence="10" id="KW-1185">Reference proteome</keyword>
<dbReference type="PANTHER" id="PTHR44942">
    <property type="entry name" value="METHYLTRANSF_11 DOMAIN-CONTAINING PROTEIN"/>
    <property type="match status" value="1"/>
</dbReference>
<gene>
    <name evidence="7" type="ORF">GIX10_02980</name>
    <name evidence="6" type="ORF">SKM48_03145</name>
    <name evidence="5" type="ORF">SKM51_01880</name>
</gene>
<protein>
    <submittedName>
        <fullName evidence="5">Class I SAM-dependent methyltransferase</fullName>
    </submittedName>
    <submittedName>
        <fullName evidence="7">Methyltransferase domain-containing protein</fullName>
    </submittedName>
</protein>
<evidence type="ECO:0000256" key="1">
    <source>
        <dbReference type="ARBA" id="ARBA00008361"/>
    </source>
</evidence>
<evidence type="ECO:0000259" key="4">
    <source>
        <dbReference type="Pfam" id="PF08241"/>
    </source>
</evidence>
<dbReference type="PANTHER" id="PTHR44942:SF4">
    <property type="entry name" value="METHYLTRANSFERASE TYPE 11 DOMAIN-CONTAINING PROTEIN"/>
    <property type="match status" value="1"/>
</dbReference>
<evidence type="ECO:0000313" key="9">
    <source>
        <dbReference type="Proteomes" id="UP001278995"/>
    </source>
</evidence>
<reference evidence="7 8" key="1">
    <citation type="submission" date="2019-11" db="EMBL/GenBank/DDBJ databases">
        <authorList>
            <person name="An D."/>
        </authorList>
    </citation>
    <scope>NUCLEOTIDE SEQUENCE [LARGE SCALE GENOMIC DNA]</scope>
    <source>
        <strain evidence="7 8">YIM 103518</strain>
    </source>
</reference>
<dbReference type="Gene3D" id="3.40.50.150">
    <property type="entry name" value="Vaccinia Virus protein VP39"/>
    <property type="match status" value="1"/>
</dbReference>
<dbReference type="Proteomes" id="UP001278995">
    <property type="component" value="Unassembled WGS sequence"/>
</dbReference>
<comment type="similarity">
    <text evidence="1">Belongs to the methyltransferase superfamily.</text>
</comment>
<organism evidence="7 8">
    <name type="scientific">Acinetobacter faecalis</name>
    <dbReference type="NCBI Taxonomy" id="2665161"/>
    <lineage>
        <taxon>Bacteria</taxon>
        <taxon>Pseudomonadati</taxon>
        <taxon>Pseudomonadota</taxon>
        <taxon>Gammaproteobacteria</taxon>
        <taxon>Moraxellales</taxon>
        <taxon>Moraxellaceae</taxon>
        <taxon>Acinetobacter</taxon>
    </lineage>
</organism>
<evidence type="ECO:0000313" key="6">
    <source>
        <dbReference type="EMBL" id="MDY6549770.1"/>
    </source>
</evidence>
<dbReference type="RefSeq" id="WP_154772067.1">
    <property type="nucleotide sequence ID" value="NZ_JAXHPE010000012.1"/>
</dbReference>
<evidence type="ECO:0000256" key="2">
    <source>
        <dbReference type="ARBA" id="ARBA00022603"/>
    </source>
</evidence>
<dbReference type="Pfam" id="PF08241">
    <property type="entry name" value="Methyltransf_11"/>
    <property type="match status" value="1"/>
</dbReference>
<feature type="domain" description="Methyltransferase type 11" evidence="4">
    <location>
        <begin position="62"/>
        <end position="152"/>
    </location>
</feature>
<reference evidence="6" key="3">
    <citation type="submission" date="2023-11" db="EMBL/GenBank/DDBJ databases">
        <authorList>
            <person name="Kyselkova M."/>
            <person name="Xanthopoulou K."/>
            <person name="Shestivska V."/>
            <person name="Spanelova P."/>
            <person name="Maixnerova M."/>
            <person name="Higgins P.G."/>
            <person name="Nemec A."/>
        </authorList>
    </citation>
    <scope>NUCLEOTIDE SEQUENCE</scope>
    <source>
        <strain evidence="6">ANC 7225</strain>
    </source>
</reference>
<keyword evidence="2 7" id="KW-0489">Methyltransferase</keyword>
<sequence>MLFYRCTRDKVSQNMTQSLHSSAQKGFSSAAKLYQQVRPSYPQSIALWLQDRLQLSSETKLLDLGSGTGKFLPYLQQITQHIIAVEPIDEMLAQLEQAYPNVQTLQAFSHNIPVQAETVNVVTCAQSFHWFANIETLTEIHRILKPNGYLVLIWNQRDIGVNWVKVLADLISPFEGDTPRYHSNLWQKAFQQQSLFKLYQETTIPHLHHGTVEQVVSKRLLSTSFIAAMPKPKQLELKAQFEKIIYEHTGKSAQDPIDFPYTTHVYVFEKITTE</sequence>
<dbReference type="SUPFAM" id="SSF53335">
    <property type="entry name" value="S-adenosyl-L-methionine-dependent methyltransferases"/>
    <property type="match status" value="1"/>
</dbReference>
<evidence type="ECO:0000313" key="10">
    <source>
        <dbReference type="Proteomes" id="UP001284094"/>
    </source>
</evidence>
<evidence type="ECO:0000313" key="7">
    <source>
        <dbReference type="EMBL" id="MTD10415.1"/>
    </source>
</evidence>
<dbReference type="EMBL" id="JAXHPL010000005">
    <property type="protein sequence ID" value="MDY6485968.1"/>
    <property type="molecule type" value="Genomic_DNA"/>
</dbReference>
<dbReference type="InterPro" id="IPR013216">
    <property type="entry name" value="Methyltransf_11"/>
</dbReference>
<dbReference type="InterPro" id="IPR029063">
    <property type="entry name" value="SAM-dependent_MTases_sf"/>
</dbReference>
<dbReference type="GO" id="GO:0032259">
    <property type="term" value="P:methylation"/>
    <property type="evidence" value="ECO:0007669"/>
    <property type="project" value="UniProtKB-KW"/>
</dbReference>